<dbReference type="PANTHER" id="PTHR43867:SF2">
    <property type="entry name" value="CELLULOSE SYNTHASE CATALYTIC SUBUNIT A [UDP-FORMING]"/>
    <property type="match status" value="1"/>
</dbReference>
<dbReference type="OrthoDB" id="5294733at2"/>
<feature type="domain" description="Glycosyltransferase 2-like" evidence="9">
    <location>
        <begin position="165"/>
        <end position="375"/>
    </location>
</feature>
<proteinExistence type="predicted"/>
<dbReference type="NCBIfam" id="NF011305">
    <property type="entry name" value="PRK14716.1-3"/>
    <property type="match status" value="1"/>
</dbReference>
<keyword evidence="6 8" id="KW-1133">Transmembrane helix</keyword>
<comment type="pathway">
    <text evidence="2">Glycan metabolism.</text>
</comment>
<evidence type="ECO:0000259" key="9">
    <source>
        <dbReference type="Pfam" id="PF13632"/>
    </source>
</evidence>
<dbReference type="NCBIfam" id="NF012033">
    <property type="entry name" value="PRK15489.1"/>
    <property type="match status" value="1"/>
</dbReference>
<name>N6VRT3_9GAMM</name>
<evidence type="ECO:0000313" key="11">
    <source>
        <dbReference type="Proteomes" id="UP000013165"/>
    </source>
</evidence>
<dbReference type="InterPro" id="IPR037257">
    <property type="entry name" value="T2SS_E_N_sf"/>
</dbReference>
<dbReference type="AlphaFoldDB" id="N6VRT3"/>
<dbReference type="RefSeq" id="WP_004581131.1">
    <property type="nucleotide sequence ID" value="NZ_AP028878.1"/>
</dbReference>
<evidence type="ECO:0000256" key="3">
    <source>
        <dbReference type="ARBA" id="ARBA00022676"/>
    </source>
</evidence>
<dbReference type="InterPro" id="IPR029044">
    <property type="entry name" value="Nucleotide-diphossugar_trans"/>
</dbReference>
<evidence type="ECO:0000256" key="5">
    <source>
        <dbReference type="ARBA" id="ARBA00022692"/>
    </source>
</evidence>
<dbReference type="PATRIC" id="fig|626887.3.peg.3186"/>
<protein>
    <submittedName>
        <fullName evidence="10">Glycosyl transferase family protein</fullName>
    </submittedName>
</protein>
<evidence type="ECO:0000313" key="10">
    <source>
        <dbReference type="EMBL" id="ENO12905.1"/>
    </source>
</evidence>
<evidence type="ECO:0000256" key="6">
    <source>
        <dbReference type="ARBA" id="ARBA00022989"/>
    </source>
</evidence>
<evidence type="ECO:0000256" key="2">
    <source>
        <dbReference type="ARBA" id="ARBA00004881"/>
    </source>
</evidence>
<dbReference type="PANTHER" id="PTHR43867">
    <property type="entry name" value="CELLULOSE SYNTHASE CATALYTIC SUBUNIT A [UDP-FORMING]"/>
    <property type="match status" value="1"/>
</dbReference>
<feature type="transmembrane region" description="Helical" evidence="8">
    <location>
        <begin position="361"/>
        <end position="382"/>
    </location>
</feature>
<dbReference type="Pfam" id="PF13632">
    <property type="entry name" value="Glyco_trans_2_3"/>
    <property type="match status" value="1"/>
</dbReference>
<dbReference type="SUPFAM" id="SSF160246">
    <property type="entry name" value="EspE N-terminal domain-like"/>
    <property type="match status" value="1"/>
</dbReference>
<dbReference type="InterPro" id="IPR001173">
    <property type="entry name" value="Glyco_trans_2-like"/>
</dbReference>
<evidence type="ECO:0000256" key="1">
    <source>
        <dbReference type="ARBA" id="ARBA00004141"/>
    </source>
</evidence>
<dbReference type="InterPro" id="IPR050321">
    <property type="entry name" value="Glycosyltr_2/OpgH_subfam"/>
</dbReference>
<comment type="caution">
    <text evidence="10">The sequence shown here is derived from an EMBL/GenBank/DDBJ whole genome shotgun (WGS) entry which is preliminary data.</text>
</comment>
<gene>
    <name evidence="10" type="ORF">J057_15945</name>
</gene>
<dbReference type="HOGENOM" id="CLU_019733_1_0_6"/>
<keyword evidence="7 8" id="KW-0472">Membrane</keyword>
<dbReference type="SUPFAM" id="SSF53448">
    <property type="entry name" value="Nucleotide-diphospho-sugar transferases"/>
    <property type="match status" value="1"/>
</dbReference>
<evidence type="ECO:0000256" key="8">
    <source>
        <dbReference type="SAM" id="Phobius"/>
    </source>
</evidence>
<dbReference type="eggNOG" id="COG1215">
    <property type="taxonomic scope" value="Bacteria"/>
</dbReference>
<feature type="transmembrane region" description="Helical" evidence="8">
    <location>
        <begin position="397"/>
        <end position="414"/>
    </location>
</feature>
<dbReference type="GO" id="GO:0016020">
    <property type="term" value="C:membrane"/>
    <property type="evidence" value="ECO:0007669"/>
    <property type="project" value="UniProtKB-SubCell"/>
</dbReference>
<accession>N6VRT3</accession>
<keyword evidence="4 10" id="KW-0808">Transferase</keyword>
<dbReference type="GO" id="GO:0016757">
    <property type="term" value="F:glycosyltransferase activity"/>
    <property type="evidence" value="ECO:0007669"/>
    <property type="project" value="UniProtKB-KW"/>
</dbReference>
<organism evidence="10 11">
    <name type="scientific">Marinobacter nanhaiticus D15-8W</name>
    <dbReference type="NCBI Taxonomy" id="626887"/>
    <lineage>
        <taxon>Bacteria</taxon>
        <taxon>Pseudomonadati</taxon>
        <taxon>Pseudomonadota</taxon>
        <taxon>Gammaproteobacteria</taxon>
        <taxon>Pseudomonadales</taxon>
        <taxon>Marinobacteraceae</taxon>
        <taxon>Marinobacter</taxon>
    </lineage>
</organism>
<keyword evidence="3" id="KW-0328">Glycosyltransferase</keyword>
<dbReference type="Gene3D" id="3.90.550.10">
    <property type="entry name" value="Spore Coat Polysaccharide Biosynthesis Protein SpsA, Chain A"/>
    <property type="match status" value="1"/>
</dbReference>
<evidence type="ECO:0000256" key="7">
    <source>
        <dbReference type="ARBA" id="ARBA00023136"/>
    </source>
</evidence>
<sequence length="545" mass="62454">MDWVDSIAIYWFLVKLLLITTAVLIAISSFDDLFIDICYWCRRTYHRLTGIEASETPTLESLRASEERPIALMVPVWQEADVIAQMLHNALTVFDYKNFHIFVGTYPNDPDTQREVDRVAASQLNIHKVVGARPGPTCKADCLNEVITAILAFEEKQGIEFAGFVLQDAEDVVHPLELRLFNHMVSRYDLVQIPVLPLPRPWREFTGGHYKDEFSECHSKDVPVRAALTGIVPSAGVGTAFSRHAILALHRERDGEVFNPKSLTEDYDISLRLRELGMRQVFVRVRVPIESPSERRNPGHADEYIAVREYFPNRFRAAYRQKARWILGIALQGWANVGWKGDLATKYILFRDRKALVTSQVGFLAYFVVLNVVAMEVVHLLLPDSYWFPQLVPVDSWLWWLMIVNALLLSNRVLHRIVFMTHLFGWRQGLLSAPRQIWANVVNFFACNRALRQFAGHLLHGRQLGWDKTQHAFPVAPGLGAQRRRPLGELLLDLHAIASEQLHAVLAEQRQDPRPLGHLLLDRGWLNEQTLERALRMQEGFEKAA</sequence>
<evidence type="ECO:0000256" key="4">
    <source>
        <dbReference type="ARBA" id="ARBA00022679"/>
    </source>
</evidence>
<keyword evidence="11" id="KW-1185">Reference proteome</keyword>
<dbReference type="STRING" id="626887.J057_15945"/>
<comment type="subcellular location">
    <subcellularLocation>
        <location evidence="1">Membrane</location>
        <topology evidence="1">Multi-pass membrane protein</topology>
    </subcellularLocation>
</comment>
<keyword evidence="5 8" id="KW-0812">Transmembrane</keyword>
<dbReference type="EMBL" id="APLQ01000014">
    <property type="protein sequence ID" value="ENO12905.1"/>
    <property type="molecule type" value="Genomic_DNA"/>
</dbReference>
<feature type="transmembrane region" description="Helical" evidence="8">
    <location>
        <begin position="6"/>
        <end position="27"/>
    </location>
</feature>
<dbReference type="Proteomes" id="UP000013165">
    <property type="component" value="Unassembled WGS sequence"/>
</dbReference>
<reference evidence="10 11" key="1">
    <citation type="journal article" date="2013" name="Genome Announc.">
        <title>Genome Sequence of the Polycyclic Aromatic Hydrocarbon-Degrading Bacterium Strain Marinobacter nanhaiticus D15-8WT.</title>
        <authorList>
            <person name="Cui Z."/>
            <person name="Gao W."/>
            <person name="Li Q."/>
            <person name="Xu G."/>
            <person name="Zheng L."/>
        </authorList>
    </citation>
    <scope>NUCLEOTIDE SEQUENCE [LARGE SCALE GENOMIC DNA]</scope>
    <source>
        <strain evidence="10 11">D15-8W</strain>
    </source>
</reference>